<feature type="region of interest" description="Disordered" evidence="1">
    <location>
        <begin position="713"/>
        <end position="732"/>
    </location>
</feature>
<feature type="compositionally biased region" description="Polar residues" evidence="1">
    <location>
        <begin position="487"/>
        <end position="496"/>
    </location>
</feature>
<reference evidence="3" key="2">
    <citation type="journal article" date="2018" name="Nat. Commun.">
        <title>Extreme sensitivity to ultraviolet light in the fungal pathogen causing white-nose syndrome of bats.</title>
        <authorList>
            <person name="Palmer J.M."/>
            <person name="Drees K.P."/>
            <person name="Foster J.T."/>
            <person name="Lindner D.L."/>
        </authorList>
    </citation>
    <scope>NUCLEOTIDE SEQUENCE [LARGE SCALE GENOMIC DNA]</scope>
    <source>
        <strain evidence="3">UAMH 10579</strain>
    </source>
</reference>
<feature type="compositionally biased region" description="Polar residues" evidence="1">
    <location>
        <begin position="112"/>
        <end position="121"/>
    </location>
</feature>
<gene>
    <name evidence="2" type="ORF">VE01_01203</name>
</gene>
<proteinExistence type="predicted"/>
<name>A0A1B8GXM4_9PEZI</name>
<feature type="region of interest" description="Disordered" evidence="1">
    <location>
        <begin position="94"/>
        <end position="141"/>
    </location>
</feature>
<feature type="compositionally biased region" description="Polar residues" evidence="1">
    <location>
        <begin position="651"/>
        <end position="674"/>
    </location>
</feature>
<organism evidence="2 3">
    <name type="scientific">Pseudogymnoascus verrucosus</name>
    <dbReference type="NCBI Taxonomy" id="342668"/>
    <lineage>
        <taxon>Eukaryota</taxon>
        <taxon>Fungi</taxon>
        <taxon>Dikarya</taxon>
        <taxon>Ascomycota</taxon>
        <taxon>Pezizomycotina</taxon>
        <taxon>Leotiomycetes</taxon>
        <taxon>Thelebolales</taxon>
        <taxon>Thelebolaceae</taxon>
        <taxon>Pseudogymnoascus</taxon>
    </lineage>
</organism>
<keyword evidence="3" id="KW-1185">Reference proteome</keyword>
<feature type="compositionally biased region" description="Polar residues" evidence="1">
    <location>
        <begin position="451"/>
        <end position="461"/>
    </location>
</feature>
<feature type="compositionally biased region" description="Basic and acidic residues" evidence="1">
    <location>
        <begin position="39"/>
        <end position="48"/>
    </location>
</feature>
<sequence>MNWTGGRLSRHSRRADSSTTSKQKQHFAKMRSHLMSGSMKKDSAKRPNFDMAGPRPPDGLLVRDGTVRTQLQQPLVPLNHDLHSDHGSYVENMHSGRADNSRHGQLGYPGSNKVSQSSTHSYETKPKPISNTEPVDGDYEEQDDMEAIRRKRFRILREGDWLGLSIQRPLQLKYMESESRDAIGKRRKLNAGYGAQYSRVQDKITSPFAFNRHIPSREIFPNHGENQPQSMQYGQTSGAKGSVRIFIDGRERHVRESSGSVINQPHPEYVQSSASSDVMLLDLEGGGSIPRLPHRLSSDMVNDSGYIPEPATHGRQGFEEKSISSIGDYPSSGPRIHQIRRLNRNMYAPGPQQQSSPIFATDRTKTNWLGASPVIYHPTPKSSTTSRLLRSNSSVFEGSIAATAGRKGTVAASVARDEEMWRSWLVAESDEQQSPAWPVDDESDQLAPDIPSTSYNTTQIRSPGLSDADPSTLNDESSHDRKLIPSIPNSTSSVTGSPDDKDRGNNNTKLSFGTVGTSKPRGRAADDIQPPSVSPKRQPKEENQDTTWEKFVLAGSSENLADFPVEPPKRAAQEDPDAAWKKFVLSSDSDDESAASSTENEAESRTSASQKRMRKSSLKTSLQVHSAKTVVHSEPQLDHSSDMSSGRVIYNPSTYLAPSRSNGSEGNARFSGTSVYRDGSEGEASQASRYFPQATTELSQRIVNKQRSLVDPLARYMPRQPESERGIVMAKEAQLPVRNESFDRGLDDSLKQALHLGRRYAKQENERYVKQGKEEYVHQERGRYAKQKKESNEKRKRKEIRDIYDIPISDDTEVDDK</sequence>
<feature type="compositionally biased region" description="Polar residues" evidence="1">
    <location>
        <begin position="683"/>
        <end position="692"/>
    </location>
</feature>
<feature type="compositionally biased region" description="Basic and acidic residues" evidence="1">
    <location>
        <begin position="769"/>
        <end position="804"/>
    </location>
</feature>
<dbReference type="RefSeq" id="XP_018134334.1">
    <property type="nucleotide sequence ID" value="XM_018270729.2"/>
</dbReference>
<reference evidence="2 3" key="1">
    <citation type="submission" date="2016-03" db="EMBL/GenBank/DDBJ databases">
        <title>Comparative genomics of Pseudogymnoascus destructans, the fungus causing white-nose syndrome of bats.</title>
        <authorList>
            <person name="Palmer J.M."/>
            <person name="Drees K.P."/>
            <person name="Foster J.T."/>
            <person name="Lindner D.L."/>
        </authorList>
    </citation>
    <scope>NUCLEOTIDE SEQUENCE [LARGE SCALE GENOMIC DNA]</scope>
    <source>
        <strain evidence="2 3">UAMH 10579</strain>
    </source>
</reference>
<feature type="compositionally biased region" description="Low complexity" evidence="1">
    <location>
        <begin position="594"/>
        <end position="609"/>
    </location>
</feature>
<feature type="region of interest" description="Disordered" evidence="1">
    <location>
        <begin position="428"/>
        <end position="692"/>
    </location>
</feature>
<evidence type="ECO:0000313" key="3">
    <source>
        <dbReference type="Proteomes" id="UP000091956"/>
    </source>
</evidence>
<feature type="compositionally biased region" description="Basic residues" evidence="1">
    <location>
        <begin position="23"/>
        <end position="32"/>
    </location>
</feature>
<evidence type="ECO:0000256" key="1">
    <source>
        <dbReference type="SAM" id="MobiDB-lite"/>
    </source>
</evidence>
<dbReference type="EMBL" id="KV460208">
    <property type="protein sequence ID" value="OBU00602.1"/>
    <property type="molecule type" value="Genomic_DNA"/>
</dbReference>
<feature type="region of interest" description="Disordered" evidence="1">
    <location>
        <begin position="1"/>
        <end position="56"/>
    </location>
</feature>
<protein>
    <submittedName>
        <fullName evidence="2">Uncharacterized protein</fullName>
    </submittedName>
</protein>
<feature type="compositionally biased region" description="Polar residues" evidence="1">
    <location>
        <begin position="505"/>
        <end position="517"/>
    </location>
</feature>
<accession>A0A1B8GXM4</accession>
<dbReference type="AlphaFoldDB" id="A0A1B8GXM4"/>
<dbReference type="GeneID" id="28834589"/>
<dbReference type="OrthoDB" id="5426563at2759"/>
<dbReference type="Proteomes" id="UP000091956">
    <property type="component" value="Unassembled WGS sequence"/>
</dbReference>
<feature type="compositionally biased region" description="Acidic residues" evidence="1">
    <location>
        <begin position="808"/>
        <end position="817"/>
    </location>
</feature>
<evidence type="ECO:0000313" key="2">
    <source>
        <dbReference type="EMBL" id="OBU00602.1"/>
    </source>
</evidence>
<feature type="region of interest" description="Disordered" evidence="1">
    <location>
        <begin position="769"/>
        <end position="817"/>
    </location>
</feature>